<organism evidence="4">
    <name type="scientific">Odontella aurita</name>
    <dbReference type="NCBI Taxonomy" id="265563"/>
    <lineage>
        <taxon>Eukaryota</taxon>
        <taxon>Sar</taxon>
        <taxon>Stramenopiles</taxon>
        <taxon>Ochrophyta</taxon>
        <taxon>Bacillariophyta</taxon>
        <taxon>Mediophyceae</taxon>
        <taxon>Biddulphiophycidae</taxon>
        <taxon>Eupodiscales</taxon>
        <taxon>Odontellaceae</taxon>
        <taxon>Odontella</taxon>
    </lineage>
</organism>
<dbReference type="InterPro" id="IPR002372">
    <property type="entry name" value="PQQ_rpt_dom"/>
</dbReference>
<dbReference type="AlphaFoldDB" id="A0A7S4K8N8"/>
<dbReference type="PRINTS" id="PR01217">
    <property type="entry name" value="PRICHEXTENSN"/>
</dbReference>
<evidence type="ECO:0000313" key="4">
    <source>
        <dbReference type="EMBL" id="CAE2287242.1"/>
    </source>
</evidence>
<dbReference type="SUPFAM" id="SSF50998">
    <property type="entry name" value="Quinoprotein alcohol dehydrogenase-like"/>
    <property type="match status" value="1"/>
</dbReference>
<protein>
    <recommendedName>
        <fullName evidence="3">Pyrrolo-quinoline quinone repeat domain-containing protein</fullName>
    </recommendedName>
</protein>
<feature type="domain" description="Pyrrolo-quinoline quinone repeat" evidence="3">
    <location>
        <begin position="376"/>
        <end position="458"/>
    </location>
</feature>
<evidence type="ECO:0000256" key="2">
    <source>
        <dbReference type="SAM" id="SignalP"/>
    </source>
</evidence>
<feature type="compositionally biased region" description="Low complexity" evidence="1">
    <location>
        <begin position="554"/>
        <end position="563"/>
    </location>
</feature>
<keyword evidence="2" id="KW-0732">Signal</keyword>
<dbReference type="Pfam" id="PF07676">
    <property type="entry name" value="PD40"/>
    <property type="match status" value="1"/>
</dbReference>
<dbReference type="InterPro" id="IPR011659">
    <property type="entry name" value="WD40"/>
</dbReference>
<dbReference type="Pfam" id="PF13360">
    <property type="entry name" value="PQQ_2"/>
    <property type="match status" value="1"/>
</dbReference>
<feature type="signal peptide" evidence="2">
    <location>
        <begin position="1"/>
        <end position="38"/>
    </location>
</feature>
<feature type="region of interest" description="Disordered" evidence="1">
    <location>
        <begin position="506"/>
        <end position="601"/>
    </location>
</feature>
<dbReference type="InterPro" id="IPR011047">
    <property type="entry name" value="Quinoprotein_ADH-like_sf"/>
</dbReference>
<gene>
    <name evidence="4" type="ORF">OAUR00152_LOCUS41078</name>
</gene>
<dbReference type="InterPro" id="IPR015943">
    <property type="entry name" value="WD40/YVTN_repeat-like_dom_sf"/>
</dbReference>
<proteinExistence type="predicted"/>
<name>A0A7S4K8N8_9STRA</name>
<accession>A0A7S4K8N8</accession>
<feature type="compositionally biased region" description="Pro residues" evidence="1">
    <location>
        <begin position="584"/>
        <end position="598"/>
    </location>
</feature>
<feature type="compositionally biased region" description="Low complexity" evidence="1">
    <location>
        <begin position="506"/>
        <end position="547"/>
    </location>
</feature>
<evidence type="ECO:0000256" key="1">
    <source>
        <dbReference type="SAM" id="MobiDB-lite"/>
    </source>
</evidence>
<evidence type="ECO:0000259" key="3">
    <source>
        <dbReference type="Pfam" id="PF13360"/>
    </source>
</evidence>
<feature type="chain" id="PRO_5031404843" description="Pyrrolo-quinoline quinone repeat domain-containing protein" evidence="2">
    <location>
        <begin position="39"/>
        <end position="642"/>
    </location>
</feature>
<reference evidence="4" key="1">
    <citation type="submission" date="2021-01" db="EMBL/GenBank/DDBJ databases">
        <authorList>
            <person name="Corre E."/>
            <person name="Pelletier E."/>
            <person name="Niang G."/>
            <person name="Scheremetjew M."/>
            <person name="Finn R."/>
            <person name="Kale V."/>
            <person name="Holt S."/>
            <person name="Cochrane G."/>
            <person name="Meng A."/>
            <person name="Brown T."/>
            <person name="Cohen L."/>
        </authorList>
    </citation>
    <scope>NUCLEOTIDE SEQUENCE</scope>
    <source>
        <strain evidence="4">Isolate 1302-5</strain>
    </source>
</reference>
<dbReference type="EMBL" id="HBKQ01060191">
    <property type="protein sequence ID" value="CAE2287242.1"/>
    <property type="molecule type" value="Transcribed_RNA"/>
</dbReference>
<dbReference type="Gene3D" id="2.130.10.10">
    <property type="entry name" value="YVTN repeat-like/Quinoprotein amine dehydrogenase"/>
    <property type="match status" value="1"/>
</dbReference>
<feature type="compositionally biased region" description="Pro residues" evidence="1">
    <location>
        <begin position="564"/>
        <end position="577"/>
    </location>
</feature>
<sequence>MMAARPRGSTSVGAPPAVLPTALFALLLLLLLPRPARSDPGEFTHLRDPIVRWTADLTLSMEVDAFSSGNEVTLSPDGGTMLYATTLTGALISRETNATNYRGRPGEWHRYQTPGNGEEWSTFCRTGIGFSLPDIARPYFVYAVEDVPPVLSPADIKPSSRIFAFNHPYTPGDDPRWISPSIEGKVSGTPIVSSDGLFVYVNHNVNSTRIIDSSTTGVFTIFQSGSKSSLILESMTTYGIAPGPYGPLAIARRPLAGKYQGGDLNRNDLLVWGHLHYSDALDNWERGFLNLFQFSTNFDMQDASRENVRTLQLVSWSVRHRALLSSTGLEMWIGASRSEVRGWWDPQVNFNRRSDWSLNADEVQRDETRQLKTLPAWGAPVLSPDEQTVYVTTTSNAVYAVSALTGKILWEDLEMPSLIKTEMKLSPAGDRLYIFMADGQVVCKRTGDGENQWRYMSKLTGGEADMAVSPDGTTLYFAGNEGTTGRYIYALGVGDYETAEPTLTPTLAPAAKPTLSPTTATPLPTARPTTGTPTSSPTSMPTSKAPYTLPPTAGPTASPTATPTAPPTAGPTAPPTSVPSGTPTSPPTVSPTLKPTPEPTDSIQVAGAAASSAALTKGRQSVMTRVLATIAAVAALVELAWI</sequence>